<name>A0ABX2B7R1_9GAMM</name>
<evidence type="ECO:0000256" key="1">
    <source>
        <dbReference type="SAM" id="MobiDB-lite"/>
    </source>
</evidence>
<evidence type="ECO:0000313" key="2">
    <source>
        <dbReference type="EMBL" id="NPT30130.1"/>
    </source>
</evidence>
<organism evidence="2 3">
    <name type="scientific">Vreelandella venusta</name>
    <dbReference type="NCBI Taxonomy" id="44935"/>
    <lineage>
        <taxon>Bacteria</taxon>
        <taxon>Pseudomonadati</taxon>
        <taxon>Pseudomonadota</taxon>
        <taxon>Gammaproteobacteria</taxon>
        <taxon>Oceanospirillales</taxon>
        <taxon>Halomonadaceae</taxon>
        <taxon>Vreelandella</taxon>
    </lineage>
</organism>
<dbReference type="EMBL" id="QDKN01000002">
    <property type="protein sequence ID" value="NPT30130.1"/>
    <property type="molecule type" value="Genomic_DNA"/>
</dbReference>
<accession>A0ABX2B7R1</accession>
<keyword evidence="3" id="KW-1185">Reference proteome</keyword>
<reference evidence="2 3" key="1">
    <citation type="submission" date="2018-04" db="EMBL/GenBank/DDBJ databases">
        <authorList>
            <person name="Li G."/>
            <person name="Du W."/>
            <person name="Bai Y."/>
        </authorList>
    </citation>
    <scope>NUCLEOTIDE SEQUENCE [LARGE SCALE GENOMIC DNA]</scope>
    <source>
        <strain evidence="2 3">YYYZ-3</strain>
    </source>
</reference>
<sequence>MVKEIWELSGGQFPEQAAGLDDASLRGVGSTGTGFNTHRWRELVFLIDLLHAFKSLSVDQRQRQLQDPWTFAGWMATVRRDGIRQLPHILNYLLFPDSFEYISVSIDKQKILGAFEGLSKHRLRQLSEIEVDQKLLALRQRLEEEQGTEVDFYDSPWLEQWRPTPGTWLMAWNPKHWPWKSYQDDRLKIASGENVTLPWRTASTQPREGDTFYLVRVGQEPRGLIARGNIASAPYEDDHYNAERATNGETARFVDITLTDLRDPDVDGYISMATLQAGTPGGQNWSPQGQASRSSCSRPR</sequence>
<feature type="region of interest" description="Disordered" evidence="1">
    <location>
        <begin position="276"/>
        <end position="300"/>
    </location>
</feature>
<evidence type="ECO:0000313" key="3">
    <source>
        <dbReference type="Proteomes" id="UP001318401"/>
    </source>
</evidence>
<dbReference type="Proteomes" id="UP001318401">
    <property type="component" value="Unassembled WGS sequence"/>
</dbReference>
<dbReference type="RefSeq" id="WP_125749630.1">
    <property type="nucleotide sequence ID" value="NZ_CP034367.1"/>
</dbReference>
<comment type="caution">
    <text evidence="2">The sequence shown here is derived from an EMBL/GenBank/DDBJ whole genome shotgun (WGS) entry which is preliminary data.</text>
</comment>
<protein>
    <submittedName>
        <fullName evidence="2">Uncharacterized protein</fullName>
    </submittedName>
</protein>
<proteinExistence type="predicted"/>
<gene>
    <name evidence="2" type="ORF">DDR56_06060</name>
</gene>